<feature type="transmembrane region" description="Helical" evidence="5">
    <location>
        <begin position="96"/>
        <end position="117"/>
    </location>
</feature>
<keyword evidence="2 5" id="KW-0812">Transmembrane</keyword>
<sequence>MSTLMFVHVILWILIGLICTYGITIDQFHQTLIAQYCARILDIALIITGLVNVVHTVAMSPLLVWIQFILEIITIGLLDFTLISKRNKKNVKPKSIMLFVLVFAITTILGTVIQYLFG</sequence>
<evidence type="ECO:0000256" key="2">
    <source>
        <dbReference type="ARBA" id="ARBA00022692"/>
    </source>
</evidence>
<reference evidence="6 7" key="1">
    <citation type="submission" date="2017-05" db="EMBL/GenBank/DDBJ databases">
        <title>Genome sequence of Pediococcus pentosaceus strain SRCM100892.</title>
        <authorList>
            <person name="Cho S.H."/>
        </authorList>
    </citation>
    <scope>NUCLEOTIDE SEQUENCE [LARGE SCALE GENOMIC DNA]</scope>
    <source>
        <strain evidence="6 7">SRCM100892</strain>
    </source>
</reference>
<gene>
    <name evidence="6" type="ORF">S100892_01202</name>
</gene>
<keyword evidence="4 5" id="KW-0472">Membrane</keyword>
<accession>A0A1Y0VNQ0</accession>
<evidence type="ECO:0000313" key="6">
    <source>
        <dbReference type="EMBL" id="ARW19775.1"/>
    </source>
</evidence>
<dbReference type="InterPro" id="IPR010899">
    <property type="entry name" value="UPF0344"/>
</dbReference>
<evidence type="ECO:0008006" key="8">
    <source>
        <dbReference type="Google" id="ProtNLM"/>
    </source>
</evidence>
<dbReference type="Proteomes" id="UP000196118">
    <property type="component" value="Chromosome"/>
</dbReference>
<dbReference type="Pfam" id="PF07457">
    <property type="entry name" value="DUF1516"/>
    <property type="match status" value="1"/>
</dbReference>
<evidence type="ECO:0000313" key="7">
    <source>
        <dbReference type="Proteomes" id="UP000196118"/>
    </source>
</evidence>
<dbReference type="RefSeq" id="WP_061812525.1">
    <property type="nucleotide sequence ID" value="NZ_CP085178.1"/>
</dbReference>
<name>A0A1Y0VNQ0_PEDPE</name>
<keyword evidence="3 5" id="KW-1133">Transmembrane helix</keyword>
<dbReference type="EMBL" id="CP021474">
    <property type="protein sequence ID" value="ARW19775.1"/>
    <property type="molecule type" value="Genomic_DNA"/>
</dbReference>
<evidence type="ECO:0000256" key="4">
    <source>
        <dbReference type="ARBA" id="ARBA00023136"/>
    </source>
</evidence>
<evidence type="ECO:0000256" key="1">
    <source>
        <dbReference type="ARBA" id="ARBA00022475"/>
    </source>
</evidence>
<proteinExistence type="predicted"/>
<feature type="transmembrane region" description="Helical" evidence="5">
    <location>
        <begin position="36"/>
        <end position="58"/>
    </location>
</feature>
<protein>
    <recommendedName>
        <fullName evidence="8">DUF1516 family protein</fullName>
    </recommendedName>
</protein>
<organism evidence="6 7">
    <name type="scientific">Pediococcus pentosaceus</name>
    <dbReference type="NCBI Taxonomy" id="1255"/>
    <lineage>
        <taxon>Bacteria</taxon>
        <taxon>Bacillati</taxon>
        <taxon>Bacillota</taxon>
        <taxon>Bacilli</taxon>
        <taxon>Lactobacillales</taxon>
        <taxon>Lactobacillaceae</taxon>
        <taxon>Pediococcus</taxon>
    </lineage>
</organism>
<evidence type="ECO:0000256" key="5">
    <source>
        <dbReference type="SAM" id="Phobius"/>
    </source>
</evidence>
<dbReference type="AlphaFoldDB" id="A0A1Y0VNQ0"/>
<feature type="transmembrane region" description="Helical" evidence="5">
    <location>
        <begin position="6"/>
        <end position="24"/>
    </location>
</feature>
<evidence type="ECO:0000256" key="3">
    <source>
        <dbReference type="ARBA" id="ARBA00022989"/>
    </source>
</evidence>
<feature type="transmembrane region" description="Helical" evidence="5">
    <location>
        <begin position="64"/>
        <end position="84"/>
    </location>
</feature>
<keyword evidence="1" id="KW-1003">Cell membrane</keyword>